<dbReference type="eggNOG" id="ENOG5033M3B">
    <property type="taxonomic scope" value="Bacteria"/>
</dbReference>
<dbReference type="EMBL" id="JNVM01000033">
    <property type="protein sequence ID" value="KEQ22591.1"/>
    <property type="molecule type" value="Genomic_DNA"/>
</dbReference>
<organism evidence="1 2">
    <name type="scientific">Paenibacillus tyrfis</name>
    <dbReference type="NCBI Taxonomy" id="1501230"/>
    <lineage>
        <taxon>Bacteria</taxon>
        <taxon>Bacillati</taxon>
        <taxon>Bacillota</taxon>
        <taxon>Bacilli</taxon>
        <taxon>Bacillales</taxon>
        <taxon>Paenibacillaceae</taxon>
        <taxon>Paenibacillus</taxon>
    </lineage>
</organism>
<evidence type="ECO:0000313" key="1">
    <source>
        <dbReference type="EMBL" id="KEQ22591.1"/>
    </source>
</evidence>
<name>A0A081NVW8_9BACL</name>
<dbReference type="RefSeq" id="WP_036690605.1">
    <property type="nucleotide sequence ID" value="NZ_JNVM01000033.1"/>
</dbReference>
<comment type="caution">
    <text evidence="1">The sequence shown here is derived from an EMBL/GenBank/DDBJ whole genome shotgun (WGS) entry which is preliminary data.</text>
</comment>
<dbReference type="AlphaFoldDB" id="A0A081NVW8"/>
<dbReference type="Proteomes" id="UP000028123">
    <property type="component" value="Unassembled WGS sequence"/>
</dbReference>
<protein>
    <submittedName>
        <fullName evidence="1">Uncharacterized protein</fullName>
    </submittedName>
</protein>
<proteinExistence type="predicted"/>
<reference evidence="1 2" key="1">
    <citation type="submission" date="2014-06" db="EMBL/GenBank/DDBJ databases">
        <title>Draft genome sequence of Paenibacillus sp. MSt1.</title>
        <authorList>
            <person name="Aw Y.K."/>
            <person name="Ong K.S."/>
            <person name="Gan H.M."/>
            <person name="Lee S.M."/>
        </authorList>
    </citation>
    <scope>NUCLEOTIDE SEQUENCE [LARGE SCALE GENOMIC DNA]</scope>
    <source>
        <strain evidence="1 2">MSt1</strain>
    </source>
</reference>
<keyword evidence="2" id="KW-1185">Reference proteome</keyword>
<sequence>MKPTTNNETPLSYDQYLSLYKDMATNLDLKGYQKTEDNTVTPYLIQIDPQVSFNKREFMTKTGEQTTESTQARIVFKKSDDGTIVYIDFIYLDKIIGNNLFYSDVSSKTTVSNPNVSKYNTDILGFKNLLIKVTLISSNENPISKEQQHFVDKHVVEFLAAANSGK</sequence>
<dbReference type="OrthoDB" id="2357385at2"/>
<gene>
    <name evidence="1" type="ORF">ET33_22035</name>
</gene>
<evidence type="ECO:0000313" key="2">
    <source>
        <dbReference type="Proteomes" id="UP000028123"/>
    </source>
</evidence>
<accession>A0A081NVW8</accession>